<proteinExistence type="inferred from homology"/>
<dbReference type="InterPro" id="IPR014746">
    <property type="entry name" value="Gln_synth/guanido_kin_cat_dom"/>
</dbReference>
<dbReference type="GO" id="GO:0004357">
    <property type="term" value="F:glutamate-cysteine ligase activity"/>
    <property type="evidence" value="ECO:0007669"/>
    <property type="project" value="UniProtKB-EC"/>
</dbReference>
<keyword evidence="2 5" id="KW-0547">Nucleotide-binding</keyword>
<accession>A0AAC9HQ63</accession>
<dbReference type="KEGG" id="ahm:TL08_13200"/>
<dbReference type="GO" id="GO:0042398">
    <property type="term" value="P:modified amino acid biosynthetic process"/>
    <property type="evidence" value="ECO:0007669"/>
    <property type="project" value="InterPro"/>
</dbReference>
<dbReference type="SUPFAM" id="SSF55931">
    <property type="entry name" value="Glutamine synthetase/guanido kinase"/>
    <property type="match status" value="1"/>
</dbReference>
<evidence type="ECO:0000313" key="6">
    <source>
        <dbReference type="EMBL" id="AOS63454.1"/>
    </source>
</evidence>
<dbReference type="EMBL" id="CP014859">
    <property type="protein sequence ID" value="AOS63454.1"/>
    <property type="molecule type" value="Genomic_DNA"/>
</dbReference>
<dbReference type="Gene3D" id="3.30.590.20">
    <property type="match status" value="1"/>
</dbReference>
<dbReference type="Proteomes" id="UP000095210">
    <property type="component" value="Chromosome"/>
</dbReference>
<gene>
    <name evidence="6" type="ORF">TL08_13200</name>
</gene>
<evidence type="ECO:0000256" key="1">
    <source>
        <dbReference type="ARBA" id="ARBA00022598"/>
    </source>
</evidence>
<keyword evidence="3 5" id="KW-0067">ATP-binding</keyword>
<evidence type="ECO:0000256" key="4">
    <source>
        <dbReference type="ARBA" id="ARBA00048819"/>
    </source>
</evidence>
<dbReference type="NCBIfam" id="TIGR02050">
    <property type="entry name" value="gshA_cyan_rel"/>
    <property type="match status" value="1"/>
</dbReference>
<protein>
    <recommendedName>
        <fullName evidence="5">Putative glutamate--cysteine ligase 2</fullName>
        <ecNumber evidence="5">6.3.2.2</ecNumber>
    </recommendedName>
    <alternativeName>
        <fullName evidence="5">Gamma-glutamylcysteine synthetase 2</fullName>
        <shortName evidence="5">GCS 2</shortName>
        <shortName evidence="5">Gamma-GCS 2</shortName>
    </alternativeName>
</protein>
<dbReference type="NCBIfam" id="NF010041">
    <property type="entry name" value="PRK13517.1-1"/>
    <property type="match status" value="1"/>
</dbReference>
<dbReference type="PANTHER" id="PTHR36510">
    <property type="entry name" value="GLUTAMATE--CYSTEINE LIGASE 2-RELATED"/>
    <property type="match status" value="1"/>
</dbReference>
<sequence length="368" mass="39822">MEPLTFGVEEEFFLVDRFGRCVTAAPEVLRTVAPAEVEFSAEVSEFQVESVSPICRTAGELIGKLESGRRALAVAADRHGHRLVACGAPIHELDRPFPVTETSRYLRIAEEMGAMLESLLTSGCHVHIGMPDLEHAVAVSNQLRAFLPGLLALSANSPFHRGVDSGHASWRSTMWWQVPSAGPPPVFESVSHYQDGVREVLRSGAALDRGMIYWLMRPSSHLPTLEIRIGDVLPTAEEALLFALIIRGLAATALIRVDAGLPPPAVAEPTLRLALWRAARDGADGMVIDPMTGELLPGRVLIDRMIAWARPGLAAMGDEAVVTALLAASRRAESPVARQRAAFARRNSIQDVVELLARRTRGVPSPAP</sequence>
<dbReference type="InterPro" id="IPR011793">
    <property type="entry name" value="YbdK"/>
</dbReference>
<dbReference type="GO" id="GO:0005524">
    <property type="term" value="F:ATP binding"/>
    <property type="evidence" value="ECO:0007669"/>
    <property type="project" value="UniProtKB-KW"/>
</dbReference>
<keyword evidence="1 5" id="KW-0436">Ligase</keyword>
<reference evidence="7" key="1">
    <citation type="submission" date="2016-03" db="EMBL/GenBank/DDBJ databases">
        <title>Complete genome sequence of the type strain Actinoalloteichus hymeniacidonis DSM 45092.</title>
        <authorList>
            <person name="Schaffert L."/>
            <person name="Albersmeier A."/>
            <person name="Winkler A."/>
            <person name="Kalinowski J."/>
            <person name="Zotchev S."/>
            <person name="Ruckert C."/>
        </authorList>
    </citation>
    <scope>NUCLEOTIDE SEQUENCE [LARGE SCALE GENOMIC DNA]</scope>
    <source>
        <strain evidence="7">HPA177(T) (DSM 45092(T))</strain>
    </source>
</reference>
<dbReference type="HAMAP" id="MF_01609">
    <property type="entry name" value="Glu_cys_ligase_2"/>
    <property type="match status" value="1"/>
</dbReference>
<dbReference type="InterPro" id="IPR006336">
    <property type="entry name" value="GCS2"/>
</dbReference>
<dbReference type="PANTHER" id="PTHR36510:SF1">
    <property type="entry name" value="GLUTAMATE--CYSTEINE LIGASE 2-RELATED"/>
    <property type="match status" value="1"/>
</dbReference>
<dbReference type="AlphaFoldDB" id="A0AAC9HQ63"/>
<comment type="catalytic activity">
    <reaction evidence="4 5">
        <text>L-cysteine + L-glutamate + ATP = gamma-L-glutamyl-L-cysteine + ADP + phosphate + H(+)</text>
        <dbReference type="Rhea" id="RHEA:13285"/>
        <dbReference type="ChEBI" id="CHEBI:15378"/>
        <dbReference type="ChEBI" id="CHEBI:29985"/>
        <dbReference type="ChEBI" id="CHEBI:30616"/>
        <dbReference type="ChEBI" id="CHEBI:35235"/>
        <dbReference type="ChEBI" id="CHEBI:43474"/>
        <dbReference type="ChEBI" id="CHEBI:58173"/>
        <dbReference type="ChEBI" id="CHEBI:456216"/>
        <dbReference type="EC" id="6.3.2.2"/>
    </reaction>
</comment>
<comment type="similarity">
    <text evidence="5">Belongs to the glutamate--cysteine ligase type 2 family. YbdK subfamily.</text>
</comment>
<dbReference type="EC" id="6.3.2.2" evidence="5"/>
<dbReference type="InterPro" id="IPR050141">
    <property type="entry name" value="GCL_type2/YbdK_subfam"/>
</dbReference>
<dbReference type="Pfam" id="PF04107">
    <property type="entry name" value="GCS2"/>
    <property type="match status" value="1"/>
</dbReference>
<keyword evidence="7" id="KW-1185">Reference proteome</keyword>
<organism evidence="6 7">
    <name type="scientific">Actinoalloteichus hymeniacidonis</name>
    <dbReference type="NCBI Taxonomy" id="340345"/>
    <lineage>
        <taxon>Bacteria</taxon>
        <taxon>Bacillati</taxon>
        <taxon>Actinomycetota</taxon>
        <taxon>Actinomycetes</taxon>
        <taxon>Pseudonocardiales</taxon>
        <taxon>Pseudonocardiaceae</taxon>
        <taxon>Actinoalloteichus</taxon>
    </lineage>
</organism>
<evidence type="ECO:0000256" key="5">
    <source>
        <dbReference type="HAMAP-Rule" id="MF_01609"/>
    </source>
</evidence>
<name>A0AAC9HQ63_9PSEU</name>
<evidence type="ECO:0000256" key="3">
    <source>
        <dbReference type="ARBA" id="ARBA00022840"/>
    </source>
</evidence>
<dbReference type="RefSeq" id="WP_216637822.1">
    <property type="nucleotide sequence ID" value="NZ_CP014859.1"/>
</dbReference>
<evidence type="ECO:0000313" key="7">
    <source>
        <dbReference type="Proteomes" id="UP000095210"/>
    </source>
</evidence>
<comment type="function">
    <text evidence="5">ATP-dependent carboxylate-amine ligase which exhibits weak glutamate--cysteine ligase activity.</text>
</comment>
<evidence type="ECO:0000256" key="2">
    <source>
        <dbReference type="ARBA" id="ARBA00022741"/>
    </source>
</evidence>